<dbReference type="GO" id="GO:0000493">
    <property type="term" value="P:box H/ACA snoRNP assembly"/>
    <property type="evidence" value="ECO:0007669"/>
    <property type="project" value="InterPro"/>
</dbReference>
<evidence type="ECO:0000313" key="4">
    <source>
        <dbReference type="EMBL" id="CDP34169.1"/>
    </source>
</evidence>
<dbReference type="GO" id="GO:0005654">
    <property type="term" value="C:nucleoplasm"/>
    <property type="evidence" value="ECO:0007669"/>
    <property type="project" value="TreeGrafter"/>
</dbReference>
<dbReference type="InterPro" id="IPR048696">
    <property type="entry name" value="SHQ1-like_CS"/>
</dbReference>
<dbReference type="PANTHER" id="PTHR12967:SF0">
    <property type="entry name" value="PROTEIN SHQ1 HOMOLOG"/>
    <property type="match status" value="1"/>
</dbReference>
<dbReference type="Gene3D" id="2.60.40.790">
    <property type="match status" value="1"/>
</dbReference>
<organism evidence="4">
    <name type="scientific">Blastobotrys adeninivorans</name>
    <name type="common">Yeast</name>
    <name type="synonym">Arxula adeninivorans</name>
    <dbReference type="NCBI Taxonomy" id="409370"/>
    <lineage>
        <taxon>Eukaryota</taxon>
        <taxon>Fungi</taxon>
        <taxon>Dikarya</taxon>
        <taxon>Ascomycota</taxon>
        <taxon>Saccharomycotina</taxon>
        <taxon>Dipodascomycetes</taxon>
        <taxon>Dipodascales</taxon>
        <taxon>Trichomonascaceae</taxon>
        <taxon>Blastobotrys</taxon>
    </lineage>
</organism>
<dbReference type="Pfam" id="PF21413">
    <property type="entry name" value="SHQ1-like_CS"/>
    <property type="match status" value="1"/>
</dbReference>
<dbReference type="EMBL" id="HG937693">
    <property type="protein sequence ID" value="CDP34169.1"/>
    <property type="molecule type" value="Genomic_DNA"/>
</dbReference>
<reference evidence="4" key="2">
    <citation type="submission" date="2014-06" db="EMBL/GenBank/DDBJ databases">
        <title>The complete genome of Blastobotrys (Arxula) adeninivorans LS3 - a yeast of biotechnological interest.</title>
        <authorList>
            <person name="Kunze G."/>
            <person name="Gaillardin C."/>
            <person name="Czernicka M."/>
            <person name="Durrens P."/>
            <person name="Martin T."/>
            <person name="Boer E."/>
            <person name="Gabaldon T."/>
            <person name="Cruz J."/>
            <person name="Talla E."/>
            <person name="Marck C."/>
            <person name="Goffeau A."/>
            <person name="Barbe V."/>
            <person name="Baret P."/>
            <person name="Baronian K."/>
            <person name="Beier S."/>
            <person name="Bleykasten C."/>
            <person name="Bode R."/>
            <person name="Casaregola S."/>
            <person name="Despons L."/>
            <person name="Fairhead C."/>
            <person name="Giersberg M."/>
            <person name="Gierski P."/>
            <person name="Hahnel U."/>
            <person name="Hartmann A."/>
            <person name="Jankowska D."/>
            <person name="Jubin C."/>
            <person name="Jung P."/>
            <person name="Lafontaine I."/>
            <person name="Leh-Louis V."/>
            <person name="Lemaire M."/>
            <person name="Marcet-Houben M."/>
            <person name="Mascher M."/>
            <person name="Morel G."/>
            <person name="Richard G.-F."/>
            <person name="Riechen J."/>
            <person name="Sacerdot C."/>
            <person name="Sarkar A."/>
            <person name="Savel G."/>
            <person name="Schacherer J."/>
            <person name="Sherman D."/>
            <person name="Straub M.-L."/>
            <person name="Stein N."/>
            <person name="Thierry A."/>
            <person name="Trautwein-Schult A."/>
            <person name="Westhof E."/>
            <person name="Worch S."/>
            <person name="Dujon B."/>
            <person name="Souciet J.-L."/>
            <person name="Wincker P."/>
            <person name="Scholz U."/>
            <person name="Neuveglise N."/>
        </authorList>
    </citation>
    <scope>NUCLEOTIDE SEQUENCE</scope>
    <source>
        <strain evidence="4">LS3</strain>
    </source>
</reference>
<dbReference type="GO" id="GO:0005737">
    <property type="term" value="C:cytoplasm"/>
    <property type="evidence" value="ECO:0007669"/>
    <property type="project" value="TreeGrafter"/>
</dbReference>
<accession>A0A060T0A2</accession>
<dbReference type="GO" id="GO:0051082">
    <property type="term" value="F:unfolded protein binding"/>
    <property type="evidence" value="ECO:0007669"/>
    <property type="project" value="TreeGrafter"/>
</dbReference>
<dbReference type="PANTHER" id="PTHR12967">
    <property type="entry name" value="PROTEIN SHQ1 HOMOLOG"/>
    <property type="match status" value="1"/>
</dbReference>
<sequence>MITPQFSVDQDTDFVYIKIRAPYIRASEVEFTVQENVFIFSLPPYYLRLRFPGSLLDSSGEDARDLPEEKRSHASYDLGSSLVNVRVPKETAGEEFKDLDMLTKLLARQNEDTSQREKSQAPLIQEVEGQEVESIAKTGEEFDWEVEQQVPEPLGPEDTVHIPTTNRYGFNDQYSGELEVSIMNGNDVNEIDDPERSTPETRKKERIEKEDDKFDPEYYLADYFDNPMIAEIIEWNSGSLLNDLKTQFTLEESDQLTKLPKKKYLIDNPKSIYVNLLSIVFGWAYDTRVNMGDRTVESAWTMGKLIPGACALDMSASTIKSMVVTCTRRALAYPLYRHDGLVKRVWQDVYEVLRLAAEDKRVIVRVLLQVLSAFDTSDHCYYVYNTILFRDYAAWVQDCNQAVLRSMAHELRKASQEIEENRDQELGWNLKEFYDMAHEQLARIRGEGQDSDDE</sequence>
<dbReference type="PROSITE" id="PS51203">
    <property type="entry name" value="CS"/>
    <property type="match status" value="1"/>
</dbReference>
<feature type="region of interest" description="Disordered" evidence="2">
    <location>
        <begin position="187"/>
        <end position="209"/>
    </location>
</feature>
<dbReference type="InterPro" id="IPR007052">
    <property type="entry name" value="CS_dom"/>
</dbReference>
<reference evidence="4" key="1">
    <citation type="submission" date="2014-02" db="EMBL/GenBank/DDBJ databases">
        <authorList>
            <person name="Genoscope - CEA"/>
        </authorList>
    </citation>
    <scope>NUCLEOTIDE SEQUENCE</scope>
    <source>
        <strain evidence="4">LS3</strain>
    </source>
</reference>
<dbReference type="AlphaFoldDB" id="A0A060T0A2"/>
<name>A0A060T0A2_BLAAD</name>
<evidence type="ECO:0000256" key="1">
    <source>
        <dbReference type="ARBA" id="ARBA00005607"/>
    </source>
</evidence>
<dbReference type="InterPro" id="IPR008978">
    <property type="entry name" value="HSP20-like_chaperone"/>
</dbReference>
<comment type="similarity">
    <text evidence="1">Belongs to the SHQ1 family.</text>
</comment>
<proteinExistence type="inferred from homology"/>
<protein>
    <submittedName>
        <fullName evidence="4">ARAD1C06270p</fullName>
    </submittedName>
</protein>
<dbReference type="InterPro" id="IPR007009">
    <property type="entry name" value="Shq1_C"/>
</dbReference>
<feature type="compositionally biased region" description="Basic and acidic residues" evidence="2">
    <location>
        <begin position="194"/>
        <end position="209"/>
    </location>
</feature>
<dbReference type="InterPro" id="IPR039742">
    <property type="entry name" value="Shq1"/>
</dbReference>
<evidence type="ECO:0000256" key="2">
    <source>
        <dbReference type="SAM" id="MobiDB-lite"/>
    </source>
</evidence>
<gene>
    <name evidence="4" type="ORF">GNLVRS02_ARAD1C06270g</name>
</gene>
<evidence type="ECO:0000259" key="3">
    <source>
        <dbReference type="PROSITE" id="PS51203"/>
    </source>
</evidence>
<feature type="domain" description="CS" evidence="3">
    <location>
        <begin position="1"/>
        <end position="100"/>
    </location>
</feature>
<dbReference type="Pfam" id="PF04925">
    <property type="entry name" value="SHQ1"/>
    <property type="match status" value="1"/>
</dbReference>
<dbReference type="PhylomeDB" id="A0A060T0A2"/>